<keyword evidence="1" id="KW-0472">Membrane</keyword>
<evidence type="ECO:0000313" key="2">
    <source>
        <dbReference type="EMBL" id="MBT0995497.1"/>
    </source>
</evidence>
<protein>
    <recommendedName>
        <fullName evidence="4">DUF4244 domain-containing protein</fullName>
    </recommendedName>
</protein>
<comment type="caution">
    <text evidence="2">The sequence shown here is derived from an EMBL/GenBank/DDBJ whole genome shotgun (WGS) entry which is preliminary data.</text>
</comment>
<feature type="transmembrane region" description="Helical" evidence="1">
    <location>
        <begin position="36"/>
        <end position="57"/>
    </location>
</feature>
<dbReference type="EMBL" id="JAHBOH010000002">
    <property type="protein sequence ID" value="MBT0995497.1"/>
    <property type="molecule type" value="Genomic_DNA"/>
</dbReference>
<evidence type="ECO:0008006" key="4">
    <source>
        <dbReference type="Google" id="ProtNLM"/>
    </source>
</evidence>
<keyword evidence="1" id="KW-0812">Transmembrane</keyword>
<keyword evidence="3" id="KW-1185">Reference proteome</keyword>
<proteinExistence type="predicted"/>
<organism evidence="2 3">
    <name type="scientific">Cellulomonas fulva</name>
    <dbReference type="NCBI Taxonomy" id="2835530"/>
    <lineage>
        <taxon>Bacteria</taxon>
        <taxon>Bacillati</taxon>
        <taxon>Actinomycetota</taxon>
        <taxon>Actinomycetes</taxon>
        <taxon>Micrococcales</taxon>
        <taxon>Cellulomonadaceae</taxon>
        <taxon>Cellulomonas</taxon>
    </lineage>
</organism>
<dbReference type="RefSeq" id="WP_214353190.1">
    <property type="nucleotide sequence ID" value="NZ_JAHBOH010000002.1"/>
</dbReference>
<sequence>MGRTTTRLRHEPVRAVARVHAWMVRRVDGAQDRGDVPGWVMVTLMTAGIVTILWALAQPLLSDLFDQAVRDVKAPKG</sequence>
<keyword evidence="1" id="KW-1133">Transmembrane helix</keyword>
<name>A0ABS5U2A4_9CELL</name>
<reference evidence="2 3" key="1">
    <citation type="submission" date="2021-05" db="EMBL/GenBank/DDBJ databases">
        <title>Description of Cellulomonas sp. DKR-3 sp. nov.</title>
        <authorList>
            <person name="Dahal R.H."/>
            <person name="Chaudhary D.K."/>
        </authorList>
    </citation>
    <scope>NUCLEOTIDE SEQUENCE [LARGE SCALE GENOMIC DNA]</scope>
    <source>
        <strain evidence="2 3">DKR-3</strain>
    </source>
</reference>
<evidence type="ECO:0000313" key="3">
    <source>
        <dbReference type="Proteomes" id="UP000722125"/>
    </source>
</evidence>
<gene>
    <name evidence="2" type="ORF">KIN34_14520</name>
</gene>
<accession>A0ABS5U2A4</accession>
<evidence type="ECO:0000256" key="1">
    <source>
        <dbReference type="SAM" id="Phobius"/>
    </source>
</evidence>
<dbReference type="Proteomes" id="UP000722125">
    <property type="component" value="Unassembled WGS sequence"/>
</dbReference>